<evidence type="ECO:0000256" key="1">
    <source>
        <dbReference type="SAM" id="Phobius"/>
    </source>
</evidence>
<proteinExistence type="predicted"/>
<dbReference type="Ensembl" id="ENSPCET00000001613.1">
    <property type="protein sequence ID" value="ENSPCEP00000001552.1"/>
    <property type="gene ID" value="ENSPCEG00000001326.1"/>
</dbReference>
<organism evidence="2 3">
    <name type="scientific">Pelusios castaneus</name>
    <name type="common">West African mud turtle</name>
    <dbReference type="NCBI Taxonomy" id="367368"/>
    <lineage>
        <taxon>Eukaryota</taxon>
        <taxon>Metazoa</taxon>
        <taxon>Chordata</taxon>
        <taxon>Craniata</taxon>
        <taxon>Vertebrata</taxon>
        <taxon>Euteleostomi</taxon>
        <taxon>Archelosauria</taxon>
        <taxon>Testudinata</taxon>
        <taxon>Testudines</taxon>
        <taxon>Pleurodira</taxon>
        <taxon>Pelomedusidae</taxon>
        <taxon>Pelusios</taxon>
    </lineage>
</organism>
<evidence type="ECO:0000313" key="2">
    <source>
        <dbReference type="Ensembl" id="ENSPCEP00000001552.1"/>
    </source>
</evidence>
<keyword evidence="1" id="KW-1133">Transmembrane helix</keyword>
<accession>A0A8C8R809</accession>
<keyword evidence="3" id="KW-1185">Reference proteome</keyword>
<dbReference type="AlphaFoldDB" id="A0A8C8R809"/>
<reference evidence="2" key="2">
    <citation type="submission" date="2025-09" db="UniProtKB">
        <authorList>
            <consortium name="Ensembl"/>
        </authorList>
    </citation>
    <scope>IDENTIFICATION</scope>
</reference>
<feature type="transmembrane region" description="Helical" evidence="1">
    <location>
        <begin position="129"/>
        <end position="151"/>
    </location>
</feature>
<evidence type="ECO:0000313" key="3">
    <source>
        <dbReference type="Proteomes" id="UP000694393"/>
    </source>
</evidence>
<feature type="transmembrane region" description="Helical" evidence="1">
    <location>
        <begin position="20"/>
        <end position="39"/>
    </location>
</feature>
<keyword evidence="1" id="KW-0472">Membrane</keyword>
<feature type="transmembrane region" description="Helical" evidence="1">
    <location>
        <begin position="93"/>
        <end position="117"/>
    </location>
</feature>
<sequence length="159" mass="17513">MASLPSVLPVLTGIEAPGKGLLWSLGIILLGWKSLSPWGKSSLHRESSMRQYMLHIIKELAQVCMPLLNTFVGENPTLSDALKMGKLQNGMDFHFTINICVSSPLVTLIGINVYFAYSETEIDIKFGWSLALAWVSIAEVLNGSAVLLVGLKQRQKERI</sequence>
<dbReference type="Proteomes" id="UP000694393">
    <property type="component" value="Unplaced"/>
</dbReference>
<reference evidence="2" key="1">
    <citation type="submission" date="2025-08" db="UniProtKB">
        <authorList>
            <consortium name="Ensembl"/>
        </authorList>
    </citation>
    <scope>IDENTIFICATION</scope>
</reference>
<keyword evidence="1" id="KW-0812">Transmembrane</keyword>
<name>A0A8C8R809_9SAUR</name>
<protein>
    <submittedName>
        <fullName evidence="2">Uncharacterized protein</fullName>
    </submittedName>
</protein>